<proteinExistence type="predicted"/>
<dbReference type="Pfam" id="PF02464">
    <property type="entry name" value="CinA"/>
    <property type="match status" value="1"/>
</dbReference>
<dbReference type="SUPFAM" id="SSF142433">
    <property type="entry name" value="CinA-like"/>
    <property type="match status" value="1"/>
</dbReference>
<protein>
    <submittedName>
        <fullName evidence="2">Damage-inducible protein CinA</fullName>
    </submittedName>
</protein>
<dbReference type="InterPro" id="IPR036653">
    <property type="entry name" value="CinA-like_C"/>
</dbReference>
<name>A0A327KQW2_9BRAD</name>
<comment type="caution">
    <text evidence="2">The sequence shown here is derived from an EMBL/GenBank/DDBJ whole genome shotgun (WGS) entry which is preliminary data.</text>
</comment>
<dbReference type="OrthoDB" id="9801454at2"/>
<dbReference type="InterPro" id="IPR008136">
    <property type="entry name" value="CinA_C"/>
</dbReference>
<dbReference type="Proteomes" id="UP000248863">
    <property type="component" value="Unassembled WGS sequence"/>
</dbReference>
<dbReference type="NCBIfam" id="TIGR00199">
    <property type="entry name" value="PncC_domain"/>
    <property type="match status" value="1"/>
</dbReference>
<dbReference type="EMBL" id="NPEU01000035">
    <property type="protein sequence ID" value="RAI40667.1"/>
    <property type="molecule type" value="Genomic_DNA"/>
</dbReference>
<dbReference type="Gene3D" id="3.90.950.20">
    <property type="entry name" value="CinA-like"/>
    <property type="match status" value="1"/>
</dbReference>
<evidence type="ECO:0000313" key="2">
    <source>
        <dbReference type="EMBL" id="RAI40667.1"/>
    </source>
</evidence>
<reference evidence="2 3" key="1">
    <citation type="submission" date="2017-07" db="EMBL/GenBank/DDBJ databases">
        <title>Draft Genome Sequences of Select Purple Nonsulfur Bacteria.</title>
        <authorList>
            <person name="Lasarre B."/>
            <person name="Mckinlay J.B."/>
        </authorList>
    </citation>
    <scope>NUCLEOTIDE SEQUENCE [LARGE SCALE GENOMIC DNA]</scope>
    <source>
        <strain evidence="2 3">DSM 11907</strain>
    </source>
</reference>
<dbReference type="AlphaFoldDB" id="A0A327KQW2"/>
<evidence type="ECO:0000259" key="1">
    <source>
        <dbReference type="Pfam" id="PF02464"/>
    </source>
</evidence>
<gene>
    <name evidence="2" type="ORF">CH338_05475</name>
</gene>
<accession>A0A327KQW2</accession>
<evidence type="ECO:0000313" key="3">
    <source>
        <dbReference type="Proteomes" id="UP000248863"/>
    </source>
</evidence>
<feature type="domain" description="CinA C-terminal" evidence="1">
    <location>
        <begin position="26"/>
        <end position="179"/>
    </location>
</feature>
<organism evidence="2 3">
    <name type="scientific">Rhodoplanes elegans</name>
    <dbReference type="NCBI Taxonomy" id="29408"/>
    <lineage>
        <taxon>Bacteria</taxon>
        <taxon>Pseudomonadati</taxon>
        <taxon>Pseudomonadota</taxon>
        <taxon>Alphaproteobacteria</taxon>
        <taxon>Hyphomicrobiales</taxon>
        <taxon>Nitrobacteraceae</taxon>
        <taxon>Rhodoplanes</taxon>
    </lineage>
</organism>
<keyword evidence="3" id="KW-1185">Reference proteome</keyword>
<sequence length="187" mass="19499">MTETPATPRALADTTTADPDADPVAALARRVLDICRARRLTVATAESCTGGLVAGALTAVAGSSDVVESGYVTYSNAAKERLLGVPHDTLLRHGAVSRETAEAMALGVLAHAPVDLSVAITGIAGPGGGSDEKPVGLVHFAAALRGRQLLHRECRFGDRGREAVRRAAVLEALSMLEQLADRRSVRR</sequence>